<dbReference type="SUPFAM" id="SSF52540">
    <property type="entry name" value="P-loop containing nucleoside triphosphate hydrolases"/>
    <property type="match status" value="1"/>
</dbReference>
<evidence type="ECO:0000256" key="6">
    <source>
        <dbReference type="ARBA" id="ARBA00049117"/>
    </source>
</evidence>
<keyword evidence="1" id="KW-0547">Nucleotide-binding</keyword>
<dbReference type="SMART" id="SM00833">
    <property type="entry name" value="CobW_C"/>
    <property type="match status" value="1"/>
</dbReference>
<dbReference type="CDD" id="cd03112">
    <property type="entry name" value="CobW-like"/>
    <property type="match status" value="1"/>
</dbReference>
<dbReference type="InterPro" id="IPR003495">
    <property type="entry name" value="CobW/HypB/UreG_nucleotide-bd"/>
</dbReference>
<evidence type="ECO:0000313" key="8">
    <source>
        <dbReference type="EMBL" id="MDE8653204.1"/>
    </source>
</evidence>
<evidence type="ECO:0000256" key="1">
    <source>
        <dbReference type="ARBA" id="ARBA00022741"/>
    </source>
</evidence>
<evidence type="ECO:0000256" key="4">
    <source>
        <dbReference type="ARBA" id="ARBA00034320"/>
    </source>
</evidence>
<protein>
    <submittedName>
        <fullName evidence="8">GTP-binding protein</fullName>
    </submittedName>
</protein>
<feature type="domain" description="CobW C-terminal" evidence="7">
    <location>
        <begin position="257"/>
        <end position="351"/>
    </location>
</feature>
<keyword evidence="3" id="KW-0143">Chaperone</keyword>
<sequence length="361" mass="39871">MESASNYLPPVPITVLTGFLGSGKTTLLTRLIRQPAMARTVVIVNEFGEVGLDHHLVAEASGNTVLLDSGCVCCTMLSDLSATLRDLHRRRMVGEIPDFDRVVIETTGLADPGPILHTLMTDRVILGYFKLDGVVTTVDAVHGLGQLNRNTESMTQVAVADRIVVTKTDLASSASLSLLKSRLREMNPAASIQESDSSEVTGLLMFESANYSLDPEHLDVDRWLKAEAYDHRDNHAHHPDHRHDDDDNISSRHHDAIDSFCLTSEKPVRWGALVGFLDALTQLRGADLLRVKGLVDVEESDLPVVIQGVEHLFHPPSQLQSWPDSDRRSRVVFITRNLTREPIEDLFRICVAAVEAKEAPL</sequence>
<comment type="catalytic activity">
    <reaction evidence="6">
        <text>GTP + H2O = GDP + phosphate + H(+)</text>
        <dbReference type="Rhea" id="RHEA:19669"/>
        <dbReference type="ChEBI" id="CHEBI:15377"/>
        <dbReference type="ChEBI" id="CHEBI:15378"/>
        <dbReference type="ChEBI" id="CHEBI:37565"/>
        <dbReference type="ChEBI" id="CHEBI:43474"/>
        <dbReference type="ChEBI" id="CHEBI:58189"/>
    </reaction>
    <physiologicalReaction direction="left-to-right" evidence="6">
        <dbReference type="Rhea" id="RHEA:19670"/>
    </physiologicalReaction>
</comment>
<comment type="function">
    <text evidence="5">Zinc chaperone that directly transfers zinc cofactor to target proteins, thereby activating them. Zinc is transferred from the CXCC motif in the GTPase domain to the zinc binding site in target proteins in a process requiring GTP hydrolysis.</text>
</comment>
<dbReference type="Proteomes" id="UP001216253">
    <property type="component" value="Unassembled WGS sequence"/>
</dbReference>
<evidence type="ECO:0000313" key="9">
    <source>
        <dbReference type="Proteomes" id="UP001216253"/>
    </source>
</evidence>
<evidence type="ECO:0000259" key="7">
    <source>
        <dbReference type="SMART" id="SM00833"/>
    </source>
</evidence>
<dbReference type="InterPro" id="IPR011629">
    <property type="entry name" value="CobW-like_C"/>
</dbReference>
<keyword evidence="2" id="KW-0378">Hydrolase</keyword>
<reference evidence="8 9" key="1">
    <citation type="submission" date="2023-03" db="EMBL/GenBank/DDBJ databases">
        <title>NovoSphingobium album sp. nov. isolated from polycyclic aromatic hydrocarbons- and heavy-metal polluted soil.</title>
        <authorList>
            <person name="Liu Z."/>
            <person name="Wang K."/>
        </authorList>
    </citation>
    <scope>NUCLEOTIDE SEQUENCE [LARGE SCALE GENOMIC DNA]</scope>
    <source>
        <strain evidence="8 9">H3SJ31-1</strain>
    </source>
</reference>
<dbReference type="Gene3D" id="3.40.50.300">
    <property type="entry name" value="P-loop containing nucleotide triphosphate hydrolases"/>
    <property type="match status" value="1"/>
</dbReference>
<dbReference type="Pfam" id="PF07683">
    <property type="entry name" value="CobW_C"/>
    <property type="match status" value="1"/>
</dbReference>
<dbReference type="RefSeq" id="WP_275229315.1">
    <property type="nucleotide sequence ID" value="NZ_JARESE010000053.1"/>
</dbReference>
<accession>A0ABT5WTI6</accession>
<evidence type="ECO:0000256" key="3">
    <source>
        <dbReference type="ARBA" id="ARBA00023186"/>
    </source>
</evidence>
<gene>
    <name evidence="8" type="ORF">PYV00_16000</name>
</gene>
<dbReference type="Pfam" id="PF02492">
    <property type="entry name" value="cobW"/>
    <property type="match status" value="1"/>
</dbReference>
<dbReference type="Gene3D" id="3.30.1220.10">
    <property type="entry name" value="CobW-like, C-terminal domain"/>
    <property type="match status" value="1"/>
</dbReference>
<evidence type="ECO:0000256" key="5">
    <source>
        <dbReference type="ARBA" id="ARBA00045658"/>
    </source>
</evidence>
<evidence type="ECO:0000256" key="2">
    <source>
        <dbReference type="ARBA" id="ARBA00022801"/>
    </source>
</evidence>
<proteinExistence type="inferred from homology"/>
<dbReference type="PANTHER" id="PTHR13748">
    <property type="entry name" value="COBW-RELATED"/>
    <property type="match status" value="1"/>
</dbReference>
<dbReference type="EMBL" id="JARESE010000053">
    <property type="protein sequence ID" value="MDE8653204.1"/>
    <property type="molecule type" value="Genomic_DNA"/>
</dbReference>
<comment type="caution">
    <text evidence="8">The sequence shown here is derived from an EMBL/GenBank/DDBJ whole genome shotgun (WGS) entry which is preliminary data.</text>
</comment>
<dbReference type="InterPro" id="IPR051316">
    <property type="entry name" value="Zinc-reg_GTPase_activator"/>
</dbReference>
<dbReference type="SUPFAM" id="SSF90002">
    <property type="entry name" value="Hypothetical protein YjiA, C-terminal domain"/>
    <property type="match status" value="1"/>
</dbReference>
<name>A0ABT5WTI6_9SPHN</name>
<comment type="similarity">
    <text evidence="4">Belongs to the SIMIBI class G3E GTPase family. ZNG1 subfamily.</text>
</comment>
<keyword evidence="9" id="KW-1185">Reference proteome</keyword>
<organism evidence="8 9">
    <name type="scientific">Novosphingobium album</name>
    <name type="common">ex Liu et al. 2023</name>
    <dbReference type="NCBI Taxonomy" id="3031130"/>
    <lineage>
        <taxon>Bacteria</taxon>
        <taxon>Pseudomonadati</taxon>
        <taxon>Pseudomonadota</taxon>
        <taxon>Alphaproteobacteria</taxon>
        <taxon>Sphingomonadales</taxon>
        <taxon>Sphingomonadaceae</taxon>
        <taxon>Novosphingobium</taxon>
    </lineage>
</organism>
<dbReference type="InterPro" id="IPR027417">
    <property type="entry name" value="P-loop_NTPase"/>
</dbReference>
<dbReference type="PANTHER" id="PTHR13748:SF62">
    <property type="entry name" value="COBW DOMAIN-CONTAINING PROTEIN"/>
    <property type="match status" value="1"/>
</dbReference>
<dbReference type="InterPro" id="IPR036627">
    <property type="entry name" value="CobW-likC_sf"/>
</dbReference>